<evidence type="ECO:0000256" key="3">
    <source>
        <dbReference type="ARBA" id="ARBA00012895"/>
    </source>
</evidence>
<dbReference type="Gene3D" id="3.30.1490.30">
    <property type="match status" value="1"/>
</dbReference>
<dbReference type="OMA" id="VAMEAKY"/>
<dbReference type="PANTHER" id="PTHR10169:SF38">
    <property type="entry name" value="DNA TOPOISOMERASE 2"/>
    <property type="match status" value="1"/>
</dbReference>
<feature type="domain" description="C-terminal associated" evidence="9">
    <location>
        <begin position="31"/>
        <end position="131"/>
    </location>
</feature>
<dbReference type="PRINTS" id="PR00418">
    <property type="entry name" value="TPI2FAMILY"/>
</dbReference>
<evidence type="ECO:0000256" key="2">
    <source>
        <dbReference type="ARBA" id="ARBA00001946"/>
    </source>
</evidence>
<keyword evidence="10" id="KW-1185">Reference proteome</keyword>
<dbReference type="WBParaSite" id="nRc.2.0.1.t36334-RA">
    <property type="protein sequence ID" value="nRc.2.0.1.t36334-RA"/>
    <property type="gene ID" value="nRc.2.0.1.g36334"/>
</dbReference>
<organism evidence="10 11">
    <name type="scientific">Romanomermis culicivorax</name>
    <name type="common">Nematode worm</name>
    <dbReference type="NCBI Taxonomy" id="13658"/>
    <lineage>
        <taxon>Eukaryota</taxon>
        <taxon>Metazoa</taxon>
        <taxon>Ecdysozoa</taxon>
        <taxon>Nematoda</taxon>
        <taxon>Enoplea</taxon>
        <taxon>Dorylaimia</taxon>
        <taxon>Mermithida</taxon>
        <taxon>Mermithoidea</taxon>
        <taxon>Mermithidae</taxon>
        <taxon>Romanomermis</taxon>
    </lineage>
</organism>
<keyword evidence="6" id="KW-0799">Topoisomerase</keyword>
<dbReference type="Gene3D" id="3.40.50.670">
    <property type="match status" value="1"/>
</dbReference>
<dbReference type="SUPFAM" id="SSF56719">
    <property type="entry name" value="Type II DNA topoisomerase"/>
    <property type="match status" value="1"/>
</dbReference>
<comment type="cofactor">
    <cofactor evidence="2">
        <name>Mg(2+)</name>
        <dbReference type="ChEBI" id="CHEBI:18420"/>
    </cofactor>
</comment>
<keyword evidence="5" id="KW-0067">ATP-binding</keyword>
<evidence type="ECO:0000256" key="4">
    <source>
        <dbReference type="ARBA" id="ARBA00022741"/>
    </source>
</evidence>
<dbReference type="EC" id="5.6.2.2" evidence="3"/>
<evidence type="ECO:0000313" key="11">
    <source>
        <dbReference type="WBParaSite" id="nRc.2.0.1.t36334-RA"/>
    </source>
</evidence>
<dbReference type="GO" id="GO:0005634">
    <property type="term" value="C:nucleus"/>
    <property type="evidence" value="ECO:0007669"/>
    <property type="project" value="TreeGrafter"/>
</dbReference>
<evidence type="ECO:0000256" key="8">
    <source>
        <dbReference type="ARBA" id="ARBA00023235"/>
    </source>
</evidence>
<keyword evidence="8" id="KW-0413">Isomerase</keyword>
<dbReference type="PRINTS" id="PR01158">
    <property type="entry name" value="TOPISMRASEII"/>
</dbReference>
<sequence length="140" mass="16752">DQDGSHIKGLIINFIHHNWPSLIKQNFIEEFITPIVKVQKGDRELSFFSLPEYEEWKQSTKDWNAWKVKYYKGLGTSTSKEAREYFGDLLRHKIPFKYAGDDDDKAIELAFSKQKVEDRKTWLMHFMAEKKRRRENNLPD</sequence>
<dbReference type="Pfam" id="PF16898">
    <property type="entry name" value="TOPRIM_C"/>
    <property type="match status" value="1"/>
</dbReference>
<evidence type="ECO:0000256" key="5">
    <source>
        <dbReference type="ARBA" id="ARBA00022840"/>
    </source>
</evidence>
<dbReference type="InterPro" id="IPR001154">
    <property type="entry name" value="TopoII_euk"/>
</dbReference>
<dbReference type="GO" id="GO:0006265">
    <property type="term" value="P:DNA topological change"/>
    <property type="evidence" value="ECO:0007669"/>
    <property type="project" value="InterPro"/>
</dbReference>
<dbReference type="GO" id="GO:0003677">
    <property type="term" value="F:DNA binding"/>
    <property type="evidence" value="ECO:0007669"/>
    <property type="project" value="UniProtKB-KW"/>
</dbReference>
<dbReference type="GO" id="GO:0003918">
    <property type="term" value="F:DNA topoisomerase type II (double strand cut, ATP-hydrolyzing) activity"/>
    <property type="evidence" value="ECO:0007669"/>
    <property type="project" value="UniProtKB-EC"/>
</dbReference>
<dbReference type="InterPro" id="IPR031660">
    <property type="entry name" value="TOPRIM_C"/>
</dbReference>
<proteinExistence type="predicted"/>
<keyword evidence="7" id="KW-0238">DNA-binding</keyword>
<dbReference type="InterPro" id="IPR013760">
    <property type="entry name" value="Topo_IIA-like_dom_sf"/>
</dbReference>
<dbReference type="InterPro" id="IPR050634">
    <property type="entry name" value="DNA_Topoisomerase_II"/>
</dbReference>
<dbReference type="InterPro" id="IPR013759">
    <property type="entry name" value="Topo_IIA_B_C"/>
</dbReference>
<dbReference type="GO" id="GO:0005524">
    <property type="term" value="F:ATP binding"/>
    <property type="evidence" value="ECO:0007669"/>
    <property type="project" value="UniProtKB-KW"/>
</dbReference>
<dbReference type="GO" id="GO:0000819">
    <property type="term" value="P:sister chromatid segregation"/>
    <property type="evidence" value="ECO:0007669"/>
    <property type="project" value="TreeGrafter"/>
</dbReference>
<dbReference type="PANTHER" id="PTHR10169">
    <property type="entry name" value="DNA TOPOISOMERASE/GYRASE"/>
    <property type="match status" value="1"/>
</dbReference>
<comment type="catalytic activity">
    <reaction evidence="1">
        <text>ATP-dependent breakage, passage and rejoining of double-stranded DNA.</text>
        <dbReference type="EC" id="5.6.2.2"/>
    </reaction>
</comment>
<evidence type="ECO:0000313" key="10">
    <source>
        <dbReference type="Proteomes" id="UP000887565"/>
    </source>
</evidence>
<evidence type="ECO:0000256" key="6">
    <source>
        <dbReference type="ARBA" id="ARBA00023029"/>
    </source>
</evidence>
<dbReference type="Proteomes" id="UP000887565">
    <property type="component" value="Unplaced"/>
</dbReference>
<reference evidence="11" key="1">
    <citation type="submission" date="2022-11" db="UniProtKB">
        <authorList>
            <consortium name="WormBaseParasite"/>
        </authorList>
    </citation>
    <scope>IDENTIFICATION</scope>
</reference>
<evidence type="ECO:0000256" key="1">
    <source>
        <dbReference type="ARBA" id="ARBA00000185"/>
    </source>
</evidence>
<keyword evidence="4" id="KW-0547">Nucleotide-binding</keyword>
<protein>
    <recommendedName>
        <fullName evidence="3">DNA topoisomerase (ATP-hydrolyzing)</fullName>
        <ecNumber evidence="3">5.6.2.2</ecNumber>
    </recommendedName>
</protein>
<name>A0A915KEG9_ROMCU</name>
<evidence type="ECO:0000259" key="9">
    <source>
        <dbReference type="Pfam" id="PF16898"/>
    </source>
</evidence>
<dbReference type="GO" id="GO:0000712">
    <property type="term" value="P:resolution of meiotic recombination intermediates"/>
    <property type="evidence" value="ECO:0007669"/>
    <property type="project" value="TreeGrafter"/>
</dbReference>
<evidence type="ECO:0000256" key="7">
    <source>
        <dbReference type="ARBA" id="ARBA00023125"/>
    </source>
</evidence>
<dbReference type="AlphaFoldDB" id="A0A915KEG9"/>
<accession>A0A915KEG9</accession>